<feature type="region of interest" description="Disordered" evidence="1">
    <location>
        <begin position="96"/>
        <end position="121"/>
    </location>
</feature>
<evidence type="ECO:0000256" key="1">
    <source>
        <dbReference type="SAM" id="MobiDB-lite"/>
    </source>
</evidence>
<proteinExistence type="predicted"/>
<evidence type="ECO:0000313" key="3">
    <source>
        <dbReference type="Proteomes" id="UP000250043"/>
    </source>
</evidence>
<dbReference type="Proteomes" id="UP000250043">
    <property type="component" value="Unassembled WGS sequence"/>
</dbReference>
<sequence>MCGVYVSKSASAQSCLIPIGKPKHCAKYAIQVISLPDINPLYPLFSLIPEQPEWRSLSFSPFSPPSDFPSSCILSIHIHRSDHPVEVVPRSPPALKDMPERVWTSGPATTSARQNGVDSSRLPSYRAGHLARYHPYPNFRPCRLFGDNPSLIGSYQSNAHASEDDTIEEEGVTDRIAGLELLVRAQL</sequence>
<dbReference type="EMBL" id="KV722355">
    <property type="protein sequence ID" value="OCH93440.1"/>
    <property type="molecule type" value="Genomic_DNA"/>
</dbReference>
<gene>
    <name evidence="2" type="ORF">OBBRIDRAFT_319344</name>
</gene>
<feature type="compositionally biased region" description="Polar residues" evidence="1">
    <location>
        <begin position="106"/>
        <end position="121"/>
    </location>
</feature>
<evidence type="ECO:0000313" key="2">
    <source>
        <dbReference type="EMBL" id="OCH93440.1"/>
    </source>
</evidence>
<organism evidence="2 3">
    <name type="scientific">Obba rivulosa</name>
    <dbReference type="NCBI Taxonomy" id="1052685"/>
    <lineage>
        <taxon>Eukaryota</taxon>
        <taxon>Fungi</taxon>
        <taxon>Dikarya</taxon>
        <taxon>Basidiomycota</taxon>
        <taxon>Agaricomycotina</taxon>
        <taxon>Agaricomycetes</taxon>
        <taxon>Polyporales</taxon>
        <taxon>Gelatoporiaceae</taxon>
        <taxon>Obba</taxon>
    </lineage>
</organism>
<protein>
    <submittedName>
        <fullName evidence="2">Uncharacterized protein</fullName>
    </submittedName>
</protein>
<dbReference type="AlphaFoldDB" id="A0A8E2J2Q3"/>
<name>A0A8E2J2Q3_9APHY</name>
<reference evidence="2 3" key="1">
    <citation type="submission" date="2016-07" db="EMBL/GenBank/DDBJ databases">
        <title>Draft genome of the white-rot fungus Obba rivulosa 3A-2.</title>
        <authorList>
            <consortium name="DOE Joint Genome Institute"/>
            <person name="Miettinen O."/>
            <person name="Riley R."/>
            <person name="Acob R."/>
            <person name="Barry K."/>
            <person name="Cullen D."/>
            <person name="De Vries R."/>
            <person name="Hainaut M."/>
            <person name="Hatakka A."/>
            <person name="Henrissat B."/>
            <person name="Hilden K."/>
            <person name="Kuo R."/>
            <person name="Labutti K."/>
            <person name="Lipzen A."/>
            <person name="Makela M.R."/>
            <person name="Sandor L."/>
            <person name="Spatafora J.W."/>
            <person name="Grigoriev I.V."/>
            <person name="Hibbett D.S."/>
        </authorList>
    </citation>
    <scope>NUCLEOTIDE SEQUENCE [LARGE SCALE GENOMIC DNA]</scope>
    <source>
        <strain evidence="2 3">3A-2</strain>
    </source>
</reference>
<accession>A0A8E2J2Q3</accession>
<keyword evidence="3" id="KW-1185">Reference proteome</keyword>